<dbReference type="AlphaFoldDB" id="A0A4R7RSD7"/>
<accession>A0A4R7RSD7</accession>
<proteinExistence type="predicted"/>
<protein>
    <submittedName>
        <fullName evidence="1">Uncharacterized protein</fullName>
    </submittedName>
</protein>
<evidence type="ECO:0000313" key="1">
    <source>
        <dbReference type="EMBL" id="TDU68039.1"/>
    </source>
</evidence>
<name>A0A4R7RSD7_9BACT</name>
<dbReference type="Proteomes" id="UP000295662">
    <property type="component" value="Unassembled WGS sequence"/>
</dbReference>
<sequence length="401" mass="43575">MWTCDGPPITSHSLKVTGMNHPFFSSSPWAIVTSLLLTLLPHSVQGQADASAALNVPKLDPAKWVRLEAPKDFREKEFTIQPDGSFKVRYAYTNATNFRDVAVRSFMTMYKDRAAQLTVRNVAGGGRDYQVRILNDTVSIIKYTPLRQPYDGESKVIVLAEFQADTKKIHSTGEMVTLAATGNTLTVWLGDKCIGSAKDDEYKEGRIGLSGSGTIFKFYEYQLLDGSTVPVTVAPAPQAAYTGPAASTLPLPPEAAALRTQYEALMGERVTGIYDAEVSKLNSGYLAGLDRASASAQSAGQLDTVLAIQDEMKWIGDKKSLPTTDDAKTPEALKSLRGIYRTSLAKLDEQRSKSHTALLTPYKTRLQQMEAELTKAGRIPDAVSVKQYREAVAAPSASAAP</sequence>
<gene>
    <name evidence="1" type="ORF">EI77_03156</name>
</gene>
<comment type="caution">
    <text evidence="1">The sequence shown here is derived from an EMBL/GenBank/DDBJ whole genome shotgun (WGS) entry which is preliminary data.</text>
</comment>
<organism evidence="1 2">
    <name type="scientific">Prosthecobacter fusiformis</name>
    <dbReference type="NCBI Taxonomy" id="48464"/>
    <lineage>
        <taxon>Bacteria</taxon>
        <taxon>Pseudomonadati</taxon>
        <taxon>Verrucomicrobiota</taxon>
        <taxon>Verrucomicrobiia</taxon>
        <taxon>Verrucomicrobiales</taxon>
        <taxon>Verrucomicrobiaceae</taxon>
        <taxon>Prosthecobacter</taxon>
    </lineage>
</organism>
<evidence type="ECO:0000313" key="2">
    <source>
        <dbReference type="Proteomes" id="UP000295662"/>
    </source>
</evidence>
<dbReference type="EMBL" id="SOCA01000006">
    <property type="protein sequence ID" value="TDU68039.1"/>
    <property type="molecule type" value="Genomic_DNA"/>
</dbReference>
<keyword evidence="2" id="KW-1185">Reference proteome</keyword>
<dbReference type="Gene3D" id="2.60.120.560">
    <property type="entry name" value="Exo-inulinase, domain 1"/>
    <property type="match status" value="1"/>
</dbReference>
<reference evidence="1 2" key="1">
    <citation type="submission" date="2019-03" db="EMBL/GenBank/DDBJ databases">
        <title>Genomic Encyclopedia of Archaeal and Bacterial Type Strains, Phase II (KMG-II): from individual species to whole genera.</title>
        <authorList>
            <person name="Goeker M."/>
        </authorList>
    </citation>
    <scope>NUCLEOTIDE SEQUENCE [LARGE SCALE GENOMIC DNA]</scope>
    <source>
        <strain evidence="1 2">ATCC 25309</strain>
    </source>
</reference>